<evidence type="ECO:0000313" key="4">
    <source>
        <dbReference type="EMBL" id="SDH50027.1"/>
    </source>
</evidence>
<dbReference type="PROSITE" id="PS00409">
    <property type="entry name" value="PROKAR_NTER_METHYL"/>
    <property type="match status" value="1"/>
</dbReference>
<dbReference type="EMBL" id="FNDK01000006">
    <property type="protein sequence ID" value="SDH50027.1"/>
    <property type="molecule type" value="Genomic_DNA"/>
</dbReference>
<evidence type="ECO:0000256" key="1">
    <source>
        <dbReference type="ARBA" id="ARBA00004241"/>
    </source>
</evidence>
<dbReference type="InterPro" id="IPR012902">
    <property type="entry name" value="N_methyl_site"/>
</dbReference>
<keyword evidence="5" id="KW-1185">Reference proteome</keyword>
<sequence>MKSDERGMTLIESIAALGLLMFSVSALLPLLFVLQTEQQTLMQERKALHLLEKSALIVQTHGNDENLRNSGPFEVHTTKTGEGLDICVEWKGENSRSYDKCMYVLP</sequence>
<evidence type="ECO:0000313" key="5">
    <source>
        <dbReference type="Proteomes" id="UP000199163"/>
    </source>
</evidence>
<dbReference type="Proteomes" id="UP000199163">
    <property type="component" value="Unassembled WGS sequence"/>
</dbReference>
<dbReference type="GO" id="GO:0030420">
    <property type="term" value="P:establishment of competence for transformation"/>
    <property type="evidence" value="ECO:0007669"/>
    <property type="project" value="UniProtKB-KW"/>
</dbReference>
<name>A0A1G8CWW9_9BACI</name>
<evidence type="ECO:0000256" key="3">
    <source>
        <dbReference type="SAM" id="Phobius"/>
    </source>
</evidence>
<dbReference type="STRING" id="568899.SAMN05192534_106115"/>
<reference evidence="4 5" key="1">
    <citation type="submission" date="2016-10" db="EMBL/GenBank/DDBJ databases">
        <authorList>
            <person name="de Groot N.N."/>
        </authorList>
    </citation>
    <scope>NUCLEOTIDE SEQUENCE [LARGE SCALE GENOMIC DNA]</scope>
    <source>
        <strain evidence="4 5">DSM 21632</strain>
    </source>
</reference>
<dbReference type="RefSeq" id="WP_175487402.1">
    <property type="nucleotide sequence ID" value="NZ_FNDK01000006.1"/>
</dbReference>
<dbReference type="AlphaFoldDB" id="A0A1G8CWW9"/>
<keyword evidence="3" id="KW-0812">Transmembrane</keyword>
<dbReference type="GO" id="GO:0009986">
    <property type="term" value="C:cell surface"/>
    <property type="evidence" value="ECO:0007669"/>
    <property type="project" value="UniProtKB-SubCell"/>
</dbReference>
<proteinExistence type="predicted"/>
<evidence type="ECO:0000256" key="2">
    <source>
        <dbReference type="ARBA" id="ARBA00023287"/>
    </source>
</evidence>
<feature type="transmembrane region" description="Helical" evidence="3">
    <location>
        <begin position="14"/>
        <end position="34"/>
    </location>
</feature>
<keyword evidence="3" id="KW-0472">Membrane</keyword>
<evidence type="ECO:0008006" key="6">
    <source>
        <dbReference type="Google" id="ProtNLM"/>
    </source>
</evidence>
<keyword evidence="2" id="KW-0178">Competence</keyword>
<organism evidence="4 5">
    <name type="scientific">Alteribacillus persepolensis</name>
    <dbReference type="NCBI Taxonomy" id="568899"/>
    <lineage>
        <taxon>Bacteria</taxon>
        <taxon>Bacillati</taxon>
        <taxon>Bacillota</taxon>
        <taxon>Bacilli</taxon>
        <taxon>Bacillales</taxon>
        <taxon>Bacillaceae</taxon>
        <taxon>Alteribacillus</taxon>
    </lineage>
</organism>
<accession>A0A1G8CWW9</accession>
<comment type="subcellular location">
    <subcellularLocation>
        <location evidence="1">Cell surface</location>
    </subcellularLocation>
</comment>
<protein>
    <recommendedName>
        <fullName evidence="6">Prepilin-type N-terminal cleavage/methylation domain-containing protein</fullName>
    </recommendedName>
</protein>
<gene>
    <name evidence="4" type="ORF">SAMN05192534_106115</name>
</gene>
<keyword evidence="3" id="KW-1133">Transmembrane helix</keyword>